<comment type="function">
    <text evidence="4">Lytic transglycosylase with a strong preference for naked glycan strands that lack stem peptides.</text>
</comment>
<dbReference type="Gene3D" id="3.30.70.1070">
    <property type="entry name" value="Sporulation related repeat"/>
    <property type="match status" value="1"/>
</dbReference>
<dbReference type="AlphaFoldDB" id="A0A1R4B1B2"/>
<protein>
    <recommendedName>
        <fullName evidence="4">Endolytic peptidoglycan transglycosylase RlpA</fullName>
        <ecNumber evidence="4">4.2.2.-</ecNumber>
    </recommendedName>
</protein>
<dbReference type="Gene3D" id="2.40.40.10">
    <property type="entry name" value="RlpA-like domain"/>
    <property type="match status" value="1"/>
</dbReference>
<dbReference type="EC" id="4.2.2.-" evidence="4"/>
<dbReference type="GO" id="GO:0071555">
    <property type="term" value="P:cell wall organization"/>
    <property type="evidence" value="ECO:0007669"/>
    <property type="project" value="UniProtKB-KW"/>
</dbReference>
<dbReference type="InterPro" id="IPR009009">
    <property type="entry name" value="RlpA-like_DPBB"/>
</dbReference>
<dbReference type="Proteomes" id="UP000189475">
    <property type="component" value="Unassembled WGS sequence"/>
</dbReference>
<evidence type="ECO:0000256" key="1">
    <source>
        <dbReference type="ARBA" id="ARBA00022729"/>
    </source>
</evidence>
<keyword evidence="2 4" id="KW-0456">Lyase</keyword>
<keyword evidence="4" id="KW-0564">Palmitate</keyword>
<feature type="domain" description="SPOR" evidence="6">
    <location>
        <begin position="182"/>
        <end position="258"/>
    </location>
</feature>
<keyword evidence="8" id="KW-1185">Reference proteome</keyword>
<dbReference type="PANTHER" id="PTHR34183:SF1">
    <property type="entry name" value="ENDOLYTIC PEPTIDOGLYCAN TRANSGLYCOSYLASE RLPA"/>
    <property type="match status" value="1"/>
</dbReference>
<dbReference type="NCBIfam" id="TIGR00413">
    <property type="entry name" value="rlpA"/>
    <property type="match status" value="1"/>
</dbReference>
<dbReference type="SUPFAM" id="SSF110997">
    <property type="entry name" value="Sporulation related repeat"/>
    <property type="match status" value="1"/>
</dbReference>
<dbReference type="Pfam" id="PF05036">
    <property type="entry name" value="SPOR"/>
    <property type="match status" value="1"/>
</dbReference>
<dbReference type="PROSITE" id="PS51257">
    <property type="entry name" value="PROKAR_LIPOPROTEIN"/>
    <property type="match status" value="1"/>
</dbReference>
<accession>A0A1R4B1B2</accession>
<evidence type="ECO:0000256" key="4">
    <source>
        <dbReference type="HAMAP-Rule" id="MF_02071"/>
    </source>
</evidence>
<dbReference type="GO" id="GO:0042834">
    <property type="term" value="F:peptidoglycan binding"/>
    <property type="evidence" value="ECO:0007669"/>
    <property type="project" value="InterPro"/>
</dbReference>
<reference evidence="7 8" key="1">
    <citation type="submission" date="2017-02" db="EMBL/GenBank/DDBJ databases">
        <authorList>
            <person name="Peterson S.W."/>
        </authorList>
    </citation>
    <scope>NUCLEOTIDE SEQUENCE [LARGE SCALE GENOMIC DNA]</scope>
    <source>
        <strain evidence="7 8">CECT 9027</strain>
    </source>
</reference>
<dbReference type="InterPro" id="IPR007730">
    <property type="entry name" value="SPOR-like_dom"/>
</dbReference>
<gene>
    <name evidence="4 7" type="primary">rlpA</name>
    <name evidence="7" type="ORF">VPAL9027_00630</name>
</gene>
<dbReference type="GO" id="GO:0008932">
    <property type="term" value="F:lytic endotransglycosylase activity"/>
    <property type="evidence" value="ECO:0007669"/>
    <property type="project" value="UniProtKB-UniRule"/>
</dbReference>
<comment type="similarity">
    <text evidence="4 5">Belongs to the RlpA family.</text>
</comment>
<dbReference type="GO" id="GO:0005886">
    <property type="term" value="C:plasma membrane"/>
    <property type="evidence" value="ECO:0007669"/>
    <property type="project" value="UniProtKB-SubCell"/>
</dbReference>
<dbReference type="InterPro" id="IPR036908">
    <property type="entry name" value="RlpA-like_sf"/>
</dbReference>
<dbReference type="HAMAP" id="MF_02071">
    <property type="entry name" value="RlpA"/>
    <property type="match status" value="1"/>
</dbReference>
<comment type="subcellular location">
    <subcellularLocation>
        <location evidence="4">Cell membrane</location>
        <topology evidence="4">Lipid-anchor</topology>
    </subcellularLocation>
</comment>
<dbReference type="RefSeq" id="WP_077312212.1">
    <property type="nucleotide sequence ID" value="NZ_AP024887.1"/>
</dbReference>
<dbReference type="FunFam" id="2.40.40.10:FF:000003">
    <property type="entry name" value="Endolytic peptidoglycan transglycosylase RlpA"/>
    <property type="match status" value="1"/>
</dbReference>
<evidence type="ECO:0000259" key="6">
    <source>
        <dbReference type="PROSITE" id="PS51724"/>
    </source>
</evidence>
<keyword evidence="1" id="KW-0732">Signal</keyword>
<dbReference type="CDD" id="cd22268">
    <property type="entry name" value="DPBB_RlpA-like"/>
    <property type="match status" value="1"/>
</dbReference>
<dbReference type="STRING" id="1918946.VPAL9027_00630"/>
<dbReference type="GO" id="GO:0000270">
    <property type="term" value="P:peptidoglycan metabolic process"/>
    <property type="evidence" value="ECO:0007669"/>
    <property type="project" value="UniProtKB-UniRule"/>
</dbReference>
<proteinExistence type="inferred from homology"/>
<dbReference type="EMBL" id="FUFT01000002">
    <property type="protein sequence ID" value="SJL82693.1"/>
    <property type="molecule type" value="Genomic_DNA"/>
</dbReference>
<evidence type="ECO:0000313" key="7">
    <source>
        <dbReference type="EMBL" id="SJL82693.1"/>
    </source>
</evidence>
<evidence type="ECO:0000256" key="3">
    <source>
        <dbReference type="ARBA" id="ARBA00023316"/>
    </source>
</evidence>
<dbReference type="InterPro" id="IPR034718">
    <property type="entry name" value="RlpA"/>
</dbReference>
<keyword evidence="3 4" id="KW-0961">Cell wall biogenesis/degradation</keyword>
<organism evidence="7 8">
    <name type="scientific">Vibrio palustris</name>
    <dbReference type="NCBI Taxonomy" id="1918946"/>
    <lineage>
        <taxon>Bacteria</taxon>
        <taxon>Pseudomonadati</taxon>
        <taxon>Pseudomonadota</taxon>
        <taxon>Gammaproteobacteria</taxon>
        <taxon>Vibrionales</taxon>
        <taxon>Vibrionaceae</taxon>
        <taxon>Vibrio</taxon>
    </lineage>
</organism>
<dbReference type="SUPFAM" id="SSF50685">
    <property type="entry name" value="Barwin-like endoglucanases"/>
    <property type="match status" value="1"/>
</dbReference>
<evidence type="ECO:0000256" key="5">
    <source>
        <dbReference type="RuleBase" id="RU003495"/>
    </source>
</evidence>
<evidence type="ECO:0000256" key="2">
    <source>
        <dbReference type="ARBA" id="ARBA00023239"/>
    </source>
</evidence>
<keyword evidence="4" id="KW-1003">Cell membrane</keyword>
<dbReference type="OrthoDB" id="9779128at2"/>
<dbReference type="PANTHER" id="PTHR34183">
    <property type="entry name" value="ENDOLYTIC PEPTIDOGLYCAN TRANSGLYCOSYLASE RLPA"/>
    <property type="match status" value="1"/>
</dbReference>
<dbReference type="GO" id="GO:0009279">
    <property type="term" value="C:cell outer membrane"/>
    <property type="evidence" value="ECO:0007669"/>
    <property type="project" value="TreeGrafter"/>
</dbReference>
<sequence length="262" mass="28917">MTNKRLPLALTVLMLAGCSNTPSGRYSIDSDVAPNTPISVEHIEDAHPQREAYSLGGNKDYTLGGKQYHIIKNPQGFTQTGKASWYGSKFHGHRTSNGEVYDMYSMTAAHKTLPLPSYVKVTNTDNGKAAIVRVNDRGPFHTGRIIDLSYAAASKLGVLKTGTANVRLNVITPSVAKHKKAAKYAHKYYIQLSSSRNEKNARTLAKNMSQKLSVRSFIDSKTGSYRVFLGPFVDYTLTQDTLTRVKSLGHKTAFVKKYINTP</sequence>
<keyword evidence="4 7" id="KW-0449">Lipoprotein</keyword>
<dbReference type="PROSITE" id="PS51724">
    <property type="entry name" value="SPOR"/>
    <property type="match status" value="1"/>
</dbReference>
<evidence type="ECO:0000313" key="8">
    <source>
        <dbReference type="Proteomes" id="UP000189475"/>
    </source>
</evidence>
<name>A0A1R4B1B2_9VIBR</name>
<dbReference type="Pfam" id="PF03330">
    <property type="entry name" value="DPBB_1"/>
    <property type="match status" value="1"/>
</dbReference>
<dbReference type="InterPro" id="IPR012997">
    <property type="entry name" value="RplA"/>
</dbReference>
<dbReference type="InterPro" id="IPR036680">
    <property type="entry name" value="SPOR-like_sf"/>
</dbReference>
<keyword evidence="4" id="KW-0472">Membrane</keyword>